<dbReference type="Gene3D" id="3.90.850.10">
    <property type="entry name" value="Fumarylacetoacetase-like, C-terminal domain"/>
    <property type="match status" value="1"/>
</dbReference>
<dbReference type="AlphaFoldDB" id="A0A1W6Z5G4"/>
<sequence>MVTDVFDPAPAAALLAQAWREGRQLQALPPDVRPADLRQGYAVQDAFIKARIADTGDREAGWKLGVGSAAAMRAGGLDRPLIGRVLDRHRYPAGATVPIACRTPVTVEFEVAFVLGRDIAPGAAPADPMRAVASTHIAFELVLSRFIDRRAVGWPSFVGDNVGFEASILGPQIDAADIARGVATVAVYADGTHMGGGLSGDQGVDPMQALRFLFDHACDYGITLRAGDVVTAGAVARAFDIAPGKTDLSADFLGKTLNVQVATAGA</sequence>
<gene>
    <name evidence="1" type="ORF">CAL13_04455</name>
</gene>
<dbReference type="GO" id="GO:0008684">
    <property type="term" value="F:2-oxopent-4-enoate hydratase activity"/>
    <property type="evidence" value="ECO:0007669"/>
    <property type="project" value="TreeGrafter"/>
</dbReference>
<evidence type="ECO:0000313" key="2">
    <source>
        <dbReference type="Proteomes" id="UP000194139"/>
    </source>
</evidence>
<dbReference type="PANTHER" id="PTHR30143">
    <property type="entry name" value="ACID HYDRATASE"/>
    <property type="match status" value="1"/>
</dbReference>
<protein>
    <submittedName>
        <fullName evidence="1">Uncharacterized protein</fullName>
    </submittedName>
</protein>
<organism evidence="1 2">
    <name type="scientific">Bordetella genomosp. 9</name>
    <dbReference type="NCBI Taxonomy" id="1416803"/>
    <lineage>
        <taxon>Bacteria</taxon>
        <taxon>Pseudomonadati</taxon>
        <taxon>Pseudomonadota</taxon>
        <taxon>Betaproteobacteria</taxon>
        <taxon>Burkholderiales</taxon>
        <taxon>Alcaligenaceae</taxon>
        <taxon>Bordetella</taxon>
    </lineage>
</organism>
<evidence type="ECO:0000313" key="1">
    <source>
        <dbReference type="EMBL" id="ARP88526.1"/>
    </source>
</evidence>
<keyword evidence="2" id="KW-1185">Reference proteome</keyword>
<dbReference type="InterPro" id="IPR036663">
    <property type="entry name" value="Fumarylacetoacetase_C_sf"/>
</dbReference>
<proteinExistence type="predicted"/>
<reference evidence="1 2" key="1">
    <citation type="submission" date="2017-05" db="EMBL/GenBank/DDBJ databases">
        <title>Complete and WGS of Bordetella genogroups.</title>
        <authorList>
            <person name="Spilker T."/>
            <person name="LiPuma J."/>
        </authorList>
    </citation>
    <scope>NUCLEOTIDE SEQUENCE [LARGE SCALE GENOMIC DNA]</scope>
    <source>
        <strain evidence="1 2">AU17164</strain>
    </source>
</reference>
<accession>A0A1W6Z5G4</accession>
<dbReference type="GO" id="GO:0005737">
    <property type="term" value="C:cytoplasm"/>
    <property type="evidence" value="ECO:0007669"/>
    <property type="project" value="TreeGrafter"/>
</dbReference>
<dbReference type="PANTHER" id="PTHR30143:SF0">
    <property type="entry name" value="2-KETO-4-PENTENOATE HYDRATASE"/>
    <property type="match status" value="1"/>
</dbReference>
<dbReference type="InterPro" id="IPR050772">
    <property type="entry name" value="Hydratase-Decarb/MhpD_sf"/>
</dbReference>
<dbReference type="EMBL" id="CP021109">
    <property type="protein sequence ID" value="ARP88526.1"/>
    <property type="molecule type" value="Genomic_DNA"/>
</dbReference>
<dbReference type="Proteomes" id="UP000194139">
    <property type="component" value="Chromosome"/>
</dbReference>
<dbReference type="SUPFAM" id="SSF56529">
    <property type="entry name" value="FAH"/>
    <property type="match status" value="1"/>
</dbReference>
<name>A0A1W6Z5G4_9BORD</name>